<dbReference type="Gene3D" id="3.40.50.1580">
    <property type="entry name" value="Nucleoside phosphorylase domain"/>
    <property type="match status" value="1"/>
</dbReference>
<dbReference type="GeneID" id="39981076"/>
<evidence type="ECO:0000313" key="3">
    <source>
        <dbReference type="Proteomes" id="UP000192257"/>
    </source>
</evidence>
<protein>
    <recommendedName>
        <fullName evidence="4">Purine nucleoside permease</fullName>
    </recommendedName>
</protein>
<keyword evidence="3" id="KW-1185">Reference proteome</keyword>
<dbReference type="OrthoDB" id="271148at2759"/>
<reference evidence="2 3" key="1">
    <citation type="submission" date="2017-03" db="EMBL/GenBank/DDBJ databases">
        <title>An alternative strategy for trypanosome survival in the mammalian bloodstream revealed through genome and transcriptome analysis of the ubiquitous bovine parasite Trypanosoma (Megatrypanum) theileri.</title>
        <authorList>
            <person name="Kelly S."/>
            <person name="Ivens A."/>
            <person name="Mott A."/>
            <person name="O'Neill E."/>
            <person name="Emms D."/>
            <person name="Macleod O."/>
            <person name="Voorheis P."/>
            <person name="Matthews J."/>
            <person name="Matthews K."/>
            <person name="Carrington M."/>
        </authorList>
    </citation>
    <scope>NUCLEOTIDE SEQUENCE [LARGE SCALE GENOMIC DNA]</scope>
    <source>
        <strain evidence="2">Edinburgh</strain>
    </source>
</reference>
<dbReference type="RefSeq" id="XP_028887804.1">
    <property type="nucleotide sequence ID" value="XM_029021296.1"/>
</dbReference>
<feature type="signal peptide" evidence="1">
    <location>
        <begin position="1"/>
        <end position="21"/>
    </location>
</feature>
<comment type="caution">
    <text evidence="2">The sequence shown here is derived from an EMBL/GenBank/DDBJ whole genome shotgun (WGS) entry which is preliminary data.</text>
</comment>
<dbReference type="InterPro" id="IPR035994">
    <property type="entry name" value="Nucleoside_phosphorylase_sf"/>
</dbReference>
<proteinExistence type="predicted"/>
<dbReference type="GO" id="GO:0003824">
    <property type="term" value="F:catalytic activity"/>
    <property type="evidence" value="ECO:0007669"/>
    <property type="project" value="InterPro"/>
</dbReference>
<dbReference type="VEuPathDB" id="TriTrypDB:TM35_000016150"/>
<dbReference type="Proteomes" id="UP000192257">
    <property type="component" value="Unassembled WGS sequence"/>
</dbReference>
<organism evidence="2 3">
    <name type="scientific">Trypanosoma theileri</name>
    <dbReference type="NCBI Taxonomy" id="67003"/>
    <lineage>
        <taxon>Eukaryota</taxon>
        <taxon>Discoba</taxon>
        <taxon>Euglenozoa</taxon>
        <taxon>Kinetoplastea</taxon>
        <taxon>Metakinetoplastina</taxon>
        <taxon>Trypanosomatida</taxon>
        <taxon>Trypanosomatidae</taxon>
        <taxon>Trypanosoma</taxon>
    </lineage>
</organism>
<dbReference type="AlphaFoldDB" id="A0A1X0PA24"/>
<sequence length="364" mass="39903">MTLKLISVLFLFLCSTTIVMGEAEKTPVTVFMCADSGDHSGAPELSFIQGAMMNSRAVQIPFCQTAYFGELVGKDGNIFSALAITTGIGYASATSCTVQLMRFSAYKPKSIVFLGTSGFSPFQGGFDPLHKESGCHPVRDAVPKNAIGSVCVTSGSFLMESGECIEDLADNQCSRPMCSRFNKTTALNQIVANPLLSDAIRAANKDVKFPQMSSTVVDGLKKWWSSNEAAENPNTPMEPRIVQCAESTYNSIFVGAQRDYLCREYTAQVMKLPISEVVCAQAMEGFGFLKAMVNFPDVPVAVIRSASNYDMYPLKWNVNGRWEQNLNYVSEKEYGTFLNASFHYSVKTASFVVANYFLNKTFEA</sequence>
<evidence type="ECO:0008006" key="4">
    <source>
        <dbReference type="Google" id="ProtNLM"/>
    </source>
</evidence>
<keyword evidence="1" id="KW-0732">Signal</keyword>
<gene>
    <name evidence="2" type="ORF">TM35_000016150</name>
</gene>
<feature type="chain" id="PRO_5012168042" description="Purine nucleoside permease" evidence="1">
    <location>
        <begin position="22"/>
        <end position="364"/>
    </location>
</feature>
<dbReference type="EMBL" id="NBCO01000001">
    <property type="protein sequence ID" value="ORC93738.1"/>
    <property type="molecule type" value="Genomic_DNA"/>
</dbReference>
<accession>A0A1X0PA24</accession>
<name>A0A1X0PA24_9TRYP</name>
<dbReference type="GO" id="GO:0009116">
    <property type="term" value="P:nucleoside metabolic process"/>
    <property type="evidence" value="ECO:0007669"/>
    <property type="project" value="InterPro"/>
</dbReference>
<evidence type="ECO:0000313" key="2">
    <source>
        <dbReference type="EMBL" id="ORC93738.1"/>
    </source>
</evidence>
<evidence type="ECO:0000256" key="1">
    <source>
        <dbReference type="SAM" id="SignalP"/>
    </source>
</evidence>